<dbReference type="PANTHER" id="PTHR30474">
    <property type="entry name" value="CELL CYCLE PROTEIN"/>
    <property type="match status" value="1"/>
</dbReference>
<evidence type="ECO:0000256" key="2">
    <source>
        <dbReference type="ARBA" id="ARBA00022692"/>
    </source>
</evidence>
<protein>
    <recommendedName>
        <fullName evidence="6">peptidoglycan glycosyltransferase</fullName>
        <ecNumber evidence="6">2.4.99.28</ecNumber>
    </recommendedName>
</protein>
<dbReference type="Proteomes" id="UP000561271">
    <property type="component" value="Unassembled WGS sequence"/>
</dbReference>
<dbReference type="PROSITE" id="PS00428">
    <property type="entry name" value="FTSW_RODA_SPOVE"/>
    <property type="match status" value="1"/>
</dbReference>
<comment type="caution">
    <text evidence="9">The sequence shown here is derived from an EMBL/GenBank/DDBJ whole genome shotgun (WGS) entry which is preliminary data.</text>
</comment>
<reference evidence="9 10" key="1">
    <citation type="journal article" date="2020" name="Front. Microbiol.">
        <title>Single-cell genomics of novel Actinobacteria with the Wood-Ljungdahl pathway discovered in a serpentinizing system.</title>
        <authorList>
            <person name="Merino N."/>
            <person name="Kawai M."/>
            <person name="Boyd E.S."/>
            <person name="Colman D.R."/>
            <person name="McGlynn S.E."/>
            <person name="Nealson K.H."/>
            <person name="Kurokawa K."/>
            <person name="Hongoh Y."/>
        </authorList>
    </citation>
    <scope>NUCLEOTIDE SEQUENCE [LARGE SCALE GENOMIC DNA]</scope>
    <source>
        <strain evidence="9 10">S44</strain>
    </source>
</reference>
<keyword evidence="5 8" id="KW-0472">Membrane</keyword>
<evidence type="ECO:0000256" key="7">
    <source>
        <dbReference type="ARBA" id="ARBA00049902"/>
    </source>
</evidence>
<sequence length="92" mass="10016">MGALLLFLLYGLLIWRCLAVARKSRDLFGIYICVGVVSMLVFQIFINVGMAIGIMPIAGLPLPFLSYGGSSLISTLLGLGLVENVYIHRQTL</sequence>
<dbReference type="GO" id="GO:0008360">
    <property type="term" value="P:regulation of cell shape"/>
    <property type="evidence" value="ECO:0007669"/>
    <property type="project" value="UniProtKB-KW"/>
</dbReference>
<evidence type="ECO:0000256" key="3">
    <source>
        <dbReference type="ARBA" id="ARBA00022960"/>
    </source>
</evidence>
<keyword evidence="2 8" id="KW-0812">Transmembrane</keyword>
<feature type="transmembrane region" description="Helical" evidence="8">
    <location>
        <begin position="29"/>
        <end position="52"/>
    </location>
</feature>
<dbReference type="GO" id="GO:0008955">
    <property type="term" value="F:peptidoglycan glycosyltransferase activity"/>
    <property type="evidence" value="ECO:0007669"/>
    <property type="project" value="UniProtKB-EC"/>
</dbReference>
<keyword evidence="3" id="KW-0133">Cell shape</keyword>
<comment type="catalytic activity">
    <reaction evidence="7">
        <text>[GlcNAc-(1-&gt;4)-Mur2Ac(oyl-L-Ala-gamma-D-Glu-L-Lys-D-Ala-D-Ala)](n)-di-trans,octa-cis-undecaprenyl diphosphate + beta-D-GlcNAc-(1-&gt;4)-Mur2Ac(oyl-L-Ala-gamma-D-Glu-L-Lys-D-Ala-D-Ala)-di-trans,octa-cis-undecaprenyl diphosphate = [GlcNAc-(1-&gt;4)-Mur2Ac(oyl-L-Ala-gamma-D-Glu-L-Lys-D-Ala-D-Ala)](n+1)-di-trans,octa-cis-undecaprenyl diphosphate + di-trans,octa-cis-undecaprenyl diphosphate + H(+)</text>
        <dbReference type="Rhea" id="RHEA:23708"/>
        <dbReference type="Rhea" id="RHEA-COMP:9602"/>
        <dbReference type="Rhea" id="RHEA-COMP:9603"/>
        <dbReference type="ChEBI" id="CHEBI:15378"/>
        <dbReference type="ChEBI" id="CHEBI:58405"/>
        <dbReference type="ChEBI" id="CHEBI:60033"/>
        <dbReference type="ChEBI" id="CHEBI:78435"/>
        <dbReference type="EC" id="2.4.99.28"/>
    </reaction>
</comment>
<dbReference type="EC" id="2.4.99.28" evidence="6"/>
<dbReference type="EMBL" id="BLSC01000171">
    <property type="protein sequence ID" value="GFP37807.1"/>
    <property type="molecule type" value="Genomic_DNA"/>
</dbReference>
<organism evidence="9 10">
    <name type="scientific">Candidatus Hakubella thermalkaliphila</name>
    <dbReference type="NCBI Taxonomy" id="2754717"/>
    <lineage>
        <taxon>Bacteria</taxon>
        <taxon>Bacillati</taxon>
        <taxon>Actinomycetota</taxon>
        <taxon>Actinomycetota incertae sedis</taxon>
        <taxon>Candidatus Hakubellales</taxon>
        <taxon>Candidatus Hakubellaceae</taxon>
        <taxon>Candidatus Hakubella</taxon>
    </lineage>
</organism>
<evidence type="ECO:0000313" key="10">
    <source>
        <dbReference type="Proteomes" id="UP000561271"/>
    </source>
</evidence>
<dbReference type="PANTHER" id="PTHR30474:SF1">
    <property type="entry name" value="PEPTIDOGLYCAN GLYCOSYLTRANSFERASE MRDB"/>
    <property type="match status" value="1"/>
</dbReference>
<dbReference type="InterPro" id="IPR018365">
    <property type="entry name" value="Cell_cycle_FtsW-rel_CS"/>
</dbReference>
<gene>
    <name evidence="9" type="ORF">HKBW3S44_01487</name>
</gene>
<name>A0A6V8PZM6_9ACTN</name>
<evidence type="ECO:0000256" key="1">
    <source>
        <dbReference type="ARBA" id="ARBA00004141"/>
    </source>
</evidence>
<evidence type="ECO:0000256" key="4">
    <source>
        <dbReference type="ARBA" id="ARBA00022989"/>
    </source>
</evidence>
<dbReference type="InterPro" id="IPR001182">
    <property type="entry name" value="FtsW/RodA"/>
</dbReference>
<accession>A0A6V8PZM6</accession>
<evidence type="ECO:0000256" key="8">
    <source>
        <dbReference type="SAM" id="Phobius"/>
    </source>
</evidence>
<comment type="subcellular location">
    <subcellularLocation>
        <location evidence="1">Membrane</location>
        <topology evidence="1">Multi-pass membrane protein</topology>
    </subcellularLocation>
</comment>
<keyword evidence="4 8" id="KW-1133">Transmembrane helix</keyword>
<dbReference type="GO" id="GO:0032153">
    <property type="term" value="C:cell division site"/>
    <property type="evidence" value="ECO:0007669"/>
    <property type="project" value="TreeGrafter"/>
</dbReference>
<evidence type="ECO:0000256" key="5">
    <source>
        <dbReference type="ARBA" id="ARBA00023136"/>
    </source>
</evidence>
<evidence type="ECO:0000313" key="9">
    <source>
        <dbReference type="EMBL" id="GFP37807.1"/>
    </source>
</evidence>
<dbReference type="GO" id="GO:0015648">
    <property type="term" value="F:lipid-linked peptidoglycan transporter activity"/>
    <property type="evidence" value="ECO:0007669"/>
    <property type="project" value="TreeGrafter"/>
</dbReference>
<feature type="transmembrane region" description="Helical" evidence="8">
    <location>
        <begin position="64"/>
        <end position="87"/>
    </location>
</feature>
<dbReference type="GO" id="GO:0051301">
    <property type="term" value="P:cell division"/>
    <property type="evidence" value="ECO:0007669"/>
    <property type="project" value="InterPro"/>
</dbReference>
<dbReference type="GO" id="GO:0005886">
    <property type="term" value="C:plasma membrane"/>
    <property type="evidence" value="ECO:0007669"/>
    <property type="project" value="TreeGrafter"/>
</dbReference>
<dbReference type="AlphaFoldDB" id="A0A6V8PZM6"/>
<proteinExistence type="predicted"/>
<dbReference type="Pfam" id="PF01098">
    <property type="entry name" value="FTSW_RODA_SPOVE"/>
    <property type="match status" value="1"/>
</dbReference>
<evidence type="ECO:0000256" key="6">
    <source>
        <dbReference type="ARBA" id="ARBA00044770"/>
    </source>
</evidence>